<evidence type="ECO:0000256" key="1">
    <source>
        <dbReference type="ARBA" id="ARBA00005298"/>
    </source>
</evidence>
<dbReference type="STRING" id="6280.A0A0N4TIG0"/>
<dbReference type="Proteomes" id="UP000278627">
    <property type="component" value="Unassembled WGS sequence"/>
</dbReference>
<reference evidence="5" key="1">
    <citation type="submission" date="2017-02" db="UniProtKB">
        <authorList>
            <consortium name="WormBaseParasite"/>
        </authorList>
    </citation>
    <scope>IDENTIFICATION</scope>
</reference>
<gene>
    <name evidence="3" type="ORF">BPAG_LOCUS7979</name>
</gene>
<sequence length="426" mass="48335">MTSSMHTALLIDDIFDYTSACMVCKNIVTMASSSSMKDTSSVDLPYHIDILLSKKIYNPGDTIHGEVIFTLERNLSCDLINVQLFGLIRVFWIDKKAGFLSNGCFRPLPREQKRVLIDETVILWSEEKTNCKRPIQPTLNDILRLSTTIAIRTKKYERNGFRGIETGSHKFDFTFQLPKEGLYTSFDLGNCDGRVQCFSYGLLVLKQTLVFPVVCPVDPSQCMDALQNSSNRKRMEFKKGRYLDVELSVSKRWLVPGEAIPVQVYIDNRSGKSIKFSHLSIQQHVFCIATHPLKCAKEWFQDTLAGVGMDAHKIPNGSKHKYTPNFNVPALVPGFEISGCMTLEYDLKLDVGFDRITMSSDMKHIICTLTIPIFIGTNSITDTNSLQKSKFRKVSLLPPNYYDIPPPSYDECFSKDPVINETVDQW</sequence>
<evidence type="ECO:0000313" key="4">
    <source>
        <dbReference type="Proteomes" id="UP000278627"/>
    </source>
</evidence>
<evidence type="ECO:0000259" key="2">
    <source>
        <dbReference type="SMART" id="SM01017"/>
    </source>
</evidence>
<dbReference type="PANTHER" id="PTHR11188:SF175">
    <property type="entry name" value="ARRESTIN C-TERMINAL-LIKE DOMAIN-CONTAINING PROTEIN"/>
    <property type="match status" value="1"/>
</dbReference>
<dbReference type="InterPro" id="IPR050357">
    <property type="entry name" value="Arrestin_domain-protein"/>
</dbReference>
<dbReference type="SUPFAM" id="SSF81296">
    <property type="entry name" value="E set domains"/>
    <property type="match status" value="2"/>
</dbReference>
<dbReference type="InterPro" id="IPR014752">
    <property type="entry name" value="Arrestin-like_C"/>
</dbReference>
<dbReference type="AlphaFoldDB" id="A0A0N4TIG0"/>
<dbReference type="Gene3D" id="2.60.40.640">
    <property type="match status" value="2"/>
</dbReference>
<protein>
    <submittedName>
        <fullName evidence="5">Arrestin_C domain-containing protein</fullName>
    </submittedName>
</protein>
<dbReference type="PANTHER" id="PTHR11188">
    <property type="entry name" value="ARRESTIN DOMAIN CONTAINING PROTEIN"/>
    <property type="match status" value="1"/>
</dbReference>
<evidence type="ECO:0000313" key="3">
    <source>
        <dbReference type="EMBL" id="VDN89165.1"/>
    </source>
</evidence>
<accession>A0A0N4TIG0</accession>
<dbReference type="InterPro" id="IPR011022">
    <property type="entry name" value="Arrestin_C-like"/>
</dbReference>
<keyword evidence="4" id="KW-1185">Reference proteome</keyword>
<dbReference type="InterPro" id="IPR014756">
    <property type="entry name" value="Ig_E-set"/>
</dbReference>
<dbReference type="WBParaSite" id="BPAG_0000801701-mRNA-1">
    <property type="protein sequence ID" value="BPAG_0000801701-mRNA-1"/>
    <property type="gene ID" value="BPAG_0000801701"/>
</dbReference>
<dbReference type="Pfam" id="PF00339">
    <property type="entry name" value="Arrestin_N"/>
    <property type="match status" value="1"/>
</dbReference>
<organism evidence="5">
    <name type="scientific">Brugia pahangi</name>
    <name type="common">Filarial nematode worm</name>
    <dbReference type="NCBI Taxonomy" id="6280"/>
    <lineage>
        <taxon>Eukaryota</taxon>
        <taxon>Metazoa</taxon>
        <taxon>Ecdysozoa</taxon>
        <taxon>Nematoda</taxon>
        <taxon>Chromadorea</taxon>
        <taxon>Rhabditida</taxon>
        <taxon>Spirurina</taxon>
        <taxon>Spiruromorpha</taxon>
        <taxon>Filarioidea</taxon>
        <taxon>Onchocercidae</taxon>
        <taxon>Brugia</taxon>
    </lineage>
</organism>
<dbReference type="InterPro" id="IPR011021">
    <property type="entry name" value="Arrestin-like_N"/>
</dbReference>
<feature type="domain" description="Arrestin C-terminal-like" evidence="2">
    <location>
        <begin position="239"/>
        <end position="380"/>
    </location>
</feature>
<name>A0A0N4TIG0_BRUPA</name>
<evidence type="ECO:0000313" key="5">
    <source>
        <dbReference type="WBParaSite" id="BPAG_0000801701-mRNA-1"/>
    </source>
</evidence>
<dbReference type="GO" id="GO:0015031">
    <property type="term" value="P:protein transport"/>
    <property type="evidence" value="ECO:0007669"/>
    <property type="project" value="TreeGrafter"/>
</dbReference>
<comment type="similarity">
    <text evidence="1">Belongs to the arrestin family.</text>
</comment>
<reference evidence="3 4" key="2">
    <citation type="submission" date="2018-11" db="EMBL/GenBank/DDBJ databases">
        <authorList>
            <consortium name="Pathogen Informatics"/>
        </authorList>
    </citation>
    <scope>NUCLEOTIDE SEQUENCE [LARGE SCALE GENOMIC DNA]</scope>
</reference>
<proteinExistence type="inferred from homology"/>
<dbReference type="EMBL" id="UZAD01013129">
    <property type="protein sequence ID" value="VDN89165.1"/>
    <property type="molecule type" value="Genomic_DNA"/>
</dbReference>
<dbReference type="SMART" id="SM01017">
    <property type="entry name" value="Arrestin_C"/>
    <property type="match status" value="1"/>
</dbReference>
<dbReference type="GO" id="GO:0005737">
    <property type="term" value="C:cytoplasm"/>
    <property type="evidence" value="ECO:0007669"/>
    <property type="project" value="TreeGrafter"/>
</dbReference>
<dbReference type="Pfam" id="PF02752">
    <property type="entry name" value="Arrestin_C"/>
    <property type="match status" value="1"/>
</dbReference>